<evidence type="ECO:0000256" key="2">
    <source>
        <dbReference type="ARBA" id="ARBA00022729"/>
    </source>
</evidence>
<keyword evidence="3" id="KW-0813">Transport</keyword>
<name>A0A1W6CWQ0_9RHOB</name>
<protein>
    <submittedName>
        <fullName evidence="6">ABC transporter permease</fullName>
    </submittedName>
</protein>
<dbReference type="GO" id="GO:0006865">
    <property type="term" value="P:amino acid transport"/>
    <property type="evidence" value="ECO:0007669"/>
    <property type="project" value="UniProtKB-KW"/>
</dbReference>
<dbReference type="InterPro" id="IPR051010">
    <property type="entry name" value="BCAA_transport"/>
</dbReference>
<dbReference type="PANTHER" id="PTHR30483:SF6">
    <property type="entry name" value="PERIPLASMIC BINDING PROTEIN OF ABC TRANSPORTER FOR NATURAL AMINO ACIDS"/>
    <property type="match status" value="1"/>
</dbReference>
<feature type="chain" id="PRO_5010878540" evidence="4">
    <location>
        <begin position="22"/>
        <end position="401"/>
    </location>
</feature>
<dbReference type="Proteomes" id="UP000193017">
    <property type="component" value="Chromosome"/>
</dbReference>
<keyword evidence="2 4" id="KW-0732">Signal</keyword>
<feature type="domain" description="Leucine-binding protein" evidence="5">
    <location>
        <begin position="28"/>
        <end position="364"/>
    </location>
</feature>
<dbReference type="AlphaFoldDB" id="A0A1W6CWQ0"/>
<dbReference type="PANTHER" id="PTHR30483">
    <property type="entry name" value="LEUCINE-SPECIFIC-BINDING PROTEIN"/>
    <property type="match status" value="1"/>
</dbReference>
<accession>A0A1W6CWQ0</accession>
<evidence type="ECO:0000256" key="4">
    <source>
        <dbReference type="SAM" id="SignalP"/>
    </source>
</evidence>
<dbReference type="InterPro" id="IPR028082">
    <property type="entry name" value="Peripla_BP_I"/>
</dbReference>
<proteinExistence type="inferred from homology"/>
<reference evidence="6 7" key="1">
    <citation type="submission" date="2017-03" db="EMBL/GenBank/DDBJ databases">
        <title>Genome sequence of Paracoccus contaminans isolated from a water microcosm.</title>
        <authorList>
            <person name="Aurass P."/>
            <person name="Karste S."/>
            <person name="Trost E."/>
            <person name="Glaeser S.P."/>
            <person name="Kaempfer P."/>
            <person name="Flieger A."/>
        </authorList>
    </citation>
    <scope>NUCLEOTIDE SEQUENCE [LARGE SCALE GENOMIC DNA]</scope>
    <source>
        <strain evidence="7">RKI 16-01929T\LMG 29738T\CCM 8701T\CIP 111112T</strain>
    </source>
</reference>
<evidence type="ECO:0000313" key="7">
    <source>
        <dbReference type="Proteomes" id="UP000193017"/>
    </source>
</evidence>
<evidence type="ECO:0000313" key="6">
    <source>
        <dbReference type="EMBL" id="ARJ69281.1"/>
    </source>
</evidence>
<gene>
    <name evidence="6" type="ORF">B0A89_06220</name>
</gene>
<organism evidence="6 7">
    <name type="scientific">Paracoccus contaminans</name>
    <dbReference type="NCBI Taxonomy" id="1945662"/>
    <lineage>
        <taxon>Bacteria</taxon>
        <taxon>Pseudomonadati</taxon>
        <taxon>Pseudomonadota</taxon>
        <taxon>Alphaproteobacteria</taxon>
        <taxon>Rhodobacterales</taxon>
        <taxon>Paracoccaceae</taxon>
        <taxon>Paracoccus</taxon>
    </lineage>
</organism>
<keyword evidence="7" id="KW-1185">Reference proteome</keyword>
<feature type="signal peptide" evidence="4">
    <location>
        <begin position="1"/>
        <end position="21"/>
    </location>
</feature>
<dbReference type="SUPFAM" id="SSF53822">
    <property type="entry name" value="Periplasmic binding protein-like I"/>
    <property type="match status" value="1"/>
</dbReference>
<dbReference type="CDD" id="cd06327">
    <property type="entry name" value="PBP1_SBP-like"/>
    <property type="match status" value="1"/>
</dbReference>
<dbReference type="RefSeq" id="WP_085377397.1">
    <property type="nucleotide sequence ID" value="NZ_CP020612.1"/>
</dbReference>
<dbReference type="EMBL" id="CP020612">
    <property type="protein sequence ID" value="ARJ69281.1"/>
    <property type="molecule type" value="Genomic_DNA"/>
</dbReference>
<dbReference type="InterPro" id="IPR028081">
    <property type="entry name" value="Leu-bd"/>
</dbReference>
<evidence type="ECO:0000256" key="1">
    <source>
        <dbReference type="ARBA" id="ARBA00010062"/>
    </source>
</evidence>
<dbReference type="Gene3D" id="3.40.50.2300">
    <property type="match status" value="2"/>
</dbReference>
<keyword evidence="3" id="KW-0029">Amino-acid transport</keyword>
<sequence>MTFRAIAAACMLAITAGAAQADISDGRIKLGVLTDKGGAYSDAAGEGSVEAVRIAVEELGGSVAGMPVEVISADHQNKPDVGSAIASRWFDTEQVDAIVDVPTSSVALAVQQIARQKNRALLVSGGGSEELTGKTCSPTSVQWTYDTYALAHGMGKFGVETLGDSWFFLTVDYSFGAALEKSLTDVLTQNGAKVIGSARHPLGTTDFSSYILQAQASGAKVIALANASGDTVNAIKQAQEFGVTQGGQHLASMVMFPSDVKSLGLEAAQGLALIDGWNPERDDESRAFAQKFLARTGKMPSMVQAGSYSAVRHYLKAIAEIGSDDATQVVQQMRKMPVDDAFARNGVVRPDGRMVHDMYLMRVKKPAESTGPWDLYSVLATIPGDQVFRPLDAGGCPLANQ</sequence>
<dbReference type="KEGG" id="pcon:B0A89_06220"/>
<comment type="similarity">
    <text evidence="1">Belongs to the leucine-binding protein family.</text>
</comment>
<dbReference type="OrthoDB" id="5794591at2"/>
<evidence type="ECO:0000256" key="3">
    <source>
        <dbReference type="ARBA" id="ARBA00022970"/>
    </source>
</evidence>
<evidence type="ECO:0000259" key="5">
    <source>
        <dbReference type="Pfam" id="PF13458"/>
    </source>
</evidence>
<dbReference type="Pfam" id="PF13458">
    <property type="entry name" value="Peripla_BP_6"/>
    <property type="match status" value="1"/>
</dbReference>
<dbReference type="STRING" id="1945662.B0A89_06220"/>